<protein>
    <submittedName>
        <fullName evidence="1">Uncharacterized protein</fullName>
    </submittedName>
</protein>
<evidence type="ECO:0000313" key="1">
    <source>
        <dbReference type="EMBL" id="QQK08530.1"/>
    </source>
</evidence>
<dbReference type="Proteomes" id="UP000595814">
    <property type="component" value="Chromosome"/>
</dbReference>
<gene>
    <name evidence="1" type="ORF">JFY71_03050</name>
</gene>
<name>A0AC61MSC5_9FIRM</name>
<keyword evidence="2" id="KW-1185">Reference proteome</keyword>
<accession>A0AC61MSC5</accession>
<organism evidence="1 2">
    <name type="scientific">Miniphocaeibacter halophilus</name>
    <dbReference type="NCBI Taxonomy" id="2931922"/>
    <lineage>
        <taxon>Bacteria</taxon>
        <taxon>Bacillati</taxon>
        <taxon>Bacillota</taxon>
        <taxon>Tissierellia</taxon>
        <taxon>Tissierellales</taxon>
        <taxon>Peptoniphilaceae</taxon>
        <taxon>Miniphocaeibacter</taxon>
    </lineage>
</organism>
<sequence length="293" mass="33993">MQFIGIILVLIGVFSILGIFTDINMWYGLYDFWPILLIVYGIYRIIKKQKSTVTSYLLIGLGVLFQLDNLHLLTPKLSTLIWAATLILIGVILIFPSKSRKNKNNAGNNYEKNSKYNSSNKYYYETSDYYDDINKNKNKNYNSKENKKNYENKSYSYSNYSYGNNHGNDTTYDYRESNSQVYEDEFTEIESNLIDLSYTFGKNNIKILSPSFSGGDISTTFGETILNLQEVYPASQIIELYCNVYVGNLELIIPEDWSYVIIGKTHEEYKSNNEKCTLRIFYKNILGELIINQ</sequence>
<dbReference type="EMBL" id="CP066744">
    <property type="protein sequence ID" value="QQK08530.1"/>
    <property type="molecule type" value="Genomic_DNA"/>
</dbReference>
<reference evidence="1 2" key="1">
    <citation type="journal article" date="2022" name="Int. J. Syst. Evol. Microbiol.">
        <title>Miniphocaeibacter halophilus sp. nov., an ammonium-tolerant acetate-producing bacterium isolated from a biogas system.</title>
        <authorList>
            <person name="Schnurer A."/>
            <person name="Singh A."/>
            <person name="Bi S."/>
            <person name="Qiao W."/>
            <person name="Westerholm M."/>
        </authorList>
    </citation>
    <scope>NUCLEOTIDE SEQUENCE [LARGE SCALE GENOMIC DNA]</scope>
    <source>
        <strain evidence="1 2">AMB_01</strain>
    </source>
</reference>
<proteinExistence type="predicted"/>
<evidence type="ECO:0000313" key="2">
    <source>
        <dbReference type="Proteomes" id="UP000595814"/>
    </source>
</evidence>